<organism evidence="2 3">
    <name type="scientific">Microdochium bolleyi</name>
    <dbReference type="NCBI Taxonomy" id="196109"/>
    <lineage>
        <taxon>Eukaryota</taxon>
        <taxon>Fungi</taxon>
        <taxon>Dikarya</taxon>
        <taxon>Ascomycota</taxon>
        <taxon>Pezizomycotina</taxon>
        <taxon>Sordariomycetes</taxon>
        <taxon>Xylariomycetidae</taxon>
        <taxon>Xylariales</taxon>
        <taxon>Microdochiaceae</taxon>
        <taxon>Microdochium</taxon>
    </lineage>
</organism>
<reference evidence="3" key="1">
    <citation type="submission" date="2016-02" db="EMBL/GenBank/DDBJ databases">
        <title>Draft genome sequence of Microdochium bolleyi, a fungal endophyte of beachgrass.</title>
        <authorList>
            <consortium name="DOE Joint Genome Institute"/>
            <person name="David A.S."/>
            <person name="May G."/>
            <person name="Haridas S."/>
            <person name="Lim J."/>
            <person name="Wang M."/>
            <person name="Labutti K."/>
            <person name="Lipzen A."/>
            <person name="Barry K."/>
            <person name="Grigoriev I.V."/>
        </authorList>
    </citation>
    <scope>NUCLEOTIDE SEQUENCE [LARGE SCALE GENOMIC DNA]</scope>
    <source>
        <strain evidence="3">J235TASD1</strain>
    </source>
</reference>
<sequence length="133" mass="14628">MHDMDLSSRAPEPLVGPQHPQSRRRFRQSPLTPPVAYSAPFPTPSPATVAMPTLAILLPAAEKRASLTTSRYVPGVRVCFPAAWLCSWLYRLSVLRSSAQPCSLLFILDAHSANEHVGNTSMSHNISHRQPDC</sequence>
<evidence type="ECO:0000256" key="1">
    <source>
        <dbReference type="SAM" id="MobiDB-lite"/>
    </source>
</evidence>
<keyword evidence="3" id="KW-1185">Reference proteome</keyword>
<dbReference type="AlphaFoldDB" id="A0A136JFJ7"/>
<gene>
    <name evidence="2" type="ORF">Micbo1qcDRAFT_157982</name>
</gene>
<proteinExistence type="predicted"/>
<name>A0A136JFJ7_9PEZI</name>
<dbReference type="EMBL" id="KQ964246">
    <property type="protein sequence ID" value="KXJ95878.1"/>
    <property type="molecule type" value="Genomic_DNA"/>
</dbReference>
<dbReference type="Proteomes" id="UP000070501">
    <property type="component" value="Unassembled WGS sequence"/>
</dbReference>
<feature type="region of interest" description="Disordered" evidence="1">
    <location>
        <begin position="1"/>
        <end position="43"/>
    </location>
</feature>
<evidence type="ECO:0000313" key="2">
    <source>
        <dbReference type="EMBL" id="KXJ95878.1"/>
    </source>
</evidence>
<accession>A0A136JFJ7</accession>
<dbReference type="InParanoid" id="A0A136JFJ7"/>
<evidence type="ECO:0000313" key="3">
    <source>
        <dbReference type="Proteomes" id="UP000070501"/>
    </source>
</evidence>
<protein>
    <submittedName>
        <fullName evidence="2">Uncharacterized protein</fullName>
    </submittedName>
</protein>